<protein>
    <submittedName>
        <fullName evidence="1">Uncharacterized protein</fullName>
    </submittedName>
</protein>
<dbReference type="Proteomes" id="UP000478052">
    <property type="component" value="Unassembled WGS sequence"/>
</dbReference>
<dbReference type="OrthoDB" id="8043378at2759"/>
<evidence type="ECO:0000313" key="1">
    <source>
        <dbReference type="EMBL" id="KAF0768942.1"/>
    </source>
</evidence>
<keyword evidence="2" id="KW-1185">Reference proteome</keyword>
<gene>
    <name evidence="1" type="ORF">FWK35_00004168</name>
</gene>
<comment type="caution">
    <text evidence="1">The sequence shown here is derived from an EMBL/GenBank/DDBJ whole genome shotgun (WGS) entry which is preliminary data.</text>
</comment>
<dbReference type="AlphaFoldDB" id="A0A6G0ZE15"/>
<dbReference type="EMBL" id="VUJU01000671">
    <property type="protein sequence ID" value="KAF0768942.1"/>
    <property type="molecule type" value="Genomic_DNA"/>
</dbReference>
<reference evidence="1 2" key="1">
    <citation type="submission" date="2019-08" db="EMBL/GenBank/DDBJ databases">
        <title>Whole genome of Aphis craccivora.</title>
        <authorList>
            <person name="Voronova N.V."/>
            <person name="Shulinski R.S."/>
            <person name="Bandarenka Y.V."/>
            <person name="Zhorov D.G."/>
            <person name="Warner D."/>
        </authorList>
    </citation>
    <scope>NUCLEOTIDE SEQUENCE [LARGE SCALE GENOMIC DNA]</scope>
    <source>
        <strain evidence="1">180601</strain>
        <tissue evidence="1">Whole Body</tissue>
    </source>
</reference>
<accession>A0A6G0ZE15</accession>
<proteinExistence type="predicted"/>
<name>A0A6G0ZE15_APHCR</name>
<evidence type="ECO:0000313" key="2">
    <source>
        <dbReference type="Proteomes" id="UP000478052"/>
    </source>
</evidence>
<sequence>MQECLSSEHGRKLFGYALEQLLDGRGVSNERGAHLETAWRYVANGRLHVVWDPVDKVARVLVLHVQHLLVYFLHGHAAPAS</sequence>
<organism evidence="1 2">
    <name type="scientific">Aphis craccivora</name>
    <name type="common">Cowpea aphid</name>
    <dbReference type="NCBI Taxonomy" id="307492"/>
    <lineage>
        <taxon>Eukaryota</taxon>
        <taxon>Metazoa</taxon>
        <taxon>Ecdysozoa</taxon>
        <taxon>Arthropoda</taxon>
        <taxon>Hexapoda</taxon>
        <taxon>Insecta</taxon>
        <taxon>Pterygota</taxon>
        <taxon>Neoptera</taxon>
        <taxon>Paraneoptera</taxon>
        <taxon>Hemiptera</taxon>
        <taxon>Sternorrhyncha</taxon>
        <taxon>Aphidomorpha</taxon>
        <taxon>Aphidoidea</taxon>
        <taxon>Aphididae</taxon>
        <taxon>Aphidini</taxon>
        <taxon>Aphis</taxon>
        <taxon>Aphis</taxon>
    </lineage>
</organism>